<dbReference type="Gene3D" id="1.20.5.110">
    <property type="match status" value="2"/>
</dbReference>
<comment type="caution">
    <text evidence="4">The sequence shown here is derived from an EMBL/GenBank/DDBJ whole genome shotgun (WGS) entry which is preliminary data.</text>
</comment>
<evidence type="ECO:0000313" key="4">
    <source>
        <dbReference type="EMBL" id="ETO35868.1"/>
    </source>
</evidence>
<dbReference type="InterPro" id="IPR000727">
    <property type="entry name" value="T_SNARE_dom"/>
</dbReference>
<dbReference type="GO" id="GO:0005886">
    <property type="term" value="C:plasma membrane"/>
    <property type="evidence" value="ECO:0007669"/>
    <property type="project" value="TreeGrafter"/>
</dbReference>
<accession>X6PCR8</accession>
<proteinExistence type="inferred from homology"/>
<organism evidence="4 5">
    <name type="scientific">Reticulomyxa filosa</name>
    <dbReference type="NCBI Taxonomy" id="46433"/>
    <lineage>
        <taxon>Eukaryota</taxon>
        <taxon>Sar</taxon>
        <taxon>Rhizaria</taxon>
        <taxon>Retaria</taxon>
        <taxon>Foraminifera</taxon>
        <taxon>Monothalamids</taxon>
        <taxon>Reticulomyxidae</taxon>
        <taxon>Reticulomyxa</taxon>
    </lineage>
</organism>
<feature type="region of interest" description="Disordered" evidence="2">
    <location>
        <begin position="165"/>
        <end position="203"/>
    </location>
</feature>
<evidence type="ECO:0000259" key="3">
    <source>
        <dbReference type="PROSITE" id="PS50192"/>
    </source>
</evidence>
<reference evidence="4 5" key="1">
    <citation type="journal article" date="2013" name="Curr. Biol.">
        <title>The Genome of the Foraminiferan Reticulomyxa filosa.</title>
        <authorList>
            <person name="Glockner G."/>
            <person name="Hulsmann N."/>
            <person name="Schleicher M."/>
            <person name="Noegel A.A."/>
            <person name="Eichinger L."/>
            <person name="Gallinger C."/>
            <person name="Pawlowski J."/>
            <person name="Sierra R."/>
            <person name="Euteneuer U."/>
            <person name="Pillet L."/>
            <person name="Moustafa A."/>
            <person name="Platzer M."/>
            <person name="Groth M."/>
            <person name="Szafranski K."/>
            <person name="Schliwa M."/>
        </authorList>
    </citation>
    <scope>NUCLEOTIDE SEQUENCE [LARGE SCALE GENOMIC DNA]</scope>
</reference>
<protein>
    <recommendedName>
        <fullName evidence="3">t-SNARE coiled-coil homology domain-containing protein</fullName>
    </recommendedName>
</protein>
<dbReference type="AlphaFoldDB" id="X6PCR8"/>
<dbReference type="PANTHER" id="PTHR19305">
    <property type="entry name" value="SYNAPTOSOMAL ASSOCIATED PROTEIN"/>
    <property type="match status" value="1"/>
</dbReference>
<feature type="domain" description="T-SNARE coiled-coil homology" evidence="3">
    <location>
        <begin position="196"/>
        <end position="258"/>
    </location>
</feature>
<dbReference type="OrthoDB" id="428895at2759"/>
<dbReference type="EMBL" id="ASPP01001203">
    <property type="protein sequence ID" value="ETO35868.1"/>
    <property type="molecule type" value="Genomic_DNA"/>
</dbReference>
<name>X6PCR8_RETFI</name>
<feature type="compositionally biased region" description="Basic and acidic residues" evidence="2">
    <location>
        <begin position="166"/>
        <end position="176"/>
    </location>
</feature>
<evidence type="ECO:0000256" key="1">
    <source>
        <dbReference type="ARBA" id="ARBA00009480"/>
    </source>
</evidence>
<evidence type="ECO:0000256" key="2">
    <source>
        <dbReference type="SAM" id="MobiDB-lite"/>
    </source>
</evidence>
<dbReference type="Proteomes" id="UP000023152">
    <property type="component" value="Unassembled WGS sequence"/>
</dbReference>
<dbReference type="PROSITE" id="PS50192">
    <property type="entry name" value="T_SNARE"/>
    <property type="match status" value="1"/>
</dbReference>
<dbReference type="SUPFAM" id="SSF58038">
    <property type="entry name" value="SNARE fusion complex"/>
    <property type="match status" value="1"/>
</dbReference>
<evidence type="ECO:0000313" key="5">
    <source>
        <dbReference type="Proteomes" id="UP000023152"/>
    </source>
</evidence>
<gene>
    <name evidence="4" type="ORF">RFI_01194</name>
</gene>
<dbReference type="PANTHER" id="PTHR19305:SF9">
    <property type="entry name" value="SYNAPTOSOMAL-ASSOCIATED PROTEIN 29"/>
    <property type="match status" value="1"/>
</dbReference>
<dbReference type="SMART" id="SM00397">
    <property type="entry name" value="t_SNARE"/>
    <property type="match status" value="1"/>
</dbReference>
<dbReference type="CDD" id="cd15841">
    <property type="entry name" value="SNARE_Qc"/>
    <property type="match status" value="1"/>
</dbReference>
<comment type="similarity">
    <text evidence="1">Belongs to the SNAP-25 family.</text>
</comment>
<sequence>MSFAHNGKAYDNDKGFRTVKSCSDLNKSERYNWSGEANAEPGSQKTWTYEEKQMQVQNTQTEILRKSLQLLNETEETATDTASKLYEQRSFFKKKILTVLINTLNVAERVRKGEKHNFFLIKKKEQLERIDRTLHETGEHLTHTEYILRGMKSWSGQISNWFRKAPKNERSSDQKFTKQAVLEKQQLRRDTKQSDDDMPTETDEQLDQVLQGVKRLQTIAHDINSELTEQSEVTENISENIDIVQGRLKSQNRTMNRIG</sequence>
<feature type="compositionally biased region" description="Basic and acidic residues" evidence="2">
    <location>
        <begin position="185"/>
        <end position="195"/>
    </location>
</feature>
<keyword evidence="5" id="KW-1185">Reference proteome</keyword>